<dbReference type="Proteomes" id="UP000191135">
    <property type="component" value="Chromosome"/>
</dbReference>
<evidence type="ECO:0000259" key="5">
    <source>
        <dbReference type="PROSITE" id="PS50932"/>
    </source>
</evidence>
<dbReference type="EMBL" id="CP020330">
    <property type="protein sequence ID" value="AQZ51443.1"/>
    <property type="molecule type" value="Genomic_DNA"/>
</dbReference>
<dbReference type="SUPFAM" id="SSF53822">
    <property type="entry name" value="Periplasmic binding protein-like I"/>
    <property type="match status" value="1"/>
</dbReference>
<dbReference type="Gene3D" id="3.40.50.2300">
    <property type="match status" value="2"/>
</dbReference>
<dbReference type="STRING" id="1122214.Mame_02105"/>
<dbReference type="SMART" id="SM00354">
    <property type="entry name" value="HTH_LACI"/>
    <property type="match status" value="1"/>
</dbReference>
<dbReference type="InterPro" id="IPR000843">
    <property type="entry name" value="HTH_LacI"/>
</dbReference>
<dbReference type="CDD" id="cd01392">
    <property type="entry name" value="HTH_LacI"/>
    <property type="match status" value="1"/>
</dbReference>
<dbReference type="GO" id="GO:0003700">
    <property type="term" value="F:DNA-binding transcription factor activity"/>
    <property type="evidence" value="ECO:0007669"/>
    <property type="project" value="TreeGrafter"/>
</dbReference>
<keyword evidence="1" id="KW-0678">Repressor</keyword>
<dbReference type="InterPro" id="IPR010982">
    <property type="entry name" value="Lambda_DNA-bd_dom_sf"/>
</dbReference>
<dbReference type="Pfam" id="PF13377">
    <property type="entry name" value="Peripla_BP_3"/>
    <property type="match status" value="1"/>
</dbReference>
<evidence type="ECO:0000313" key="7">
    <source>
        <dbReference type="Proteomes" id="UP000191135"/>
    </source>
</evidence>
<dbReference type="eggNOG" id="COG1609">
    <property type="taxonomic scope" value="Bacteria"/>
</dbReference>
<organism evidence="6 7">
    <name type="scientific">Martelella mediterranea DSM 17316</name>
    <dbReference type="NCBI Taxonomy" id="1122214"/>
    <lineage>
        <taxon>Bacteria</taxon>
        <taxon>Pseudomonadati</taxon>
        <taxon>Pseudomonadota</taxon>
        <taxon>Alphaproteobacteria</taxon>
        <taxon>Hyphomicrobiales</taxon>
        <taxon>Aurantimonadaceae</taxon>
        <taxon>Martelella</taxon>
    </lineage>
</organism>
<dbReference type="PROSITE" id="PS50932">
    <property type="entry name" value="HTH_LACI_2"/>
    <property type="match status" value="1"/>
</dbReference>
<keyword evidence="2" id="KW-0805">Transcription regulation</keyword>
<protein>
    <submittedName>
        <fullName evidence="6">Glucose-resistance amylase regulator</fullName>
    </submittedName>
</protein>
<dbReference type="KEGG" id="mmed:Mame_02105"/>
<dbReference type="RefSeq" id="WP_155122079.1">
    <property type="nucleotide sequence ID" value="NZ_AQWH01000001.1"/>
</dbReference>
<dbReference type="AlphaFoldDB" id="A0A1U9Z178"/>
<proteinExistence type="predicted"/>
<dbReference type="OrthoDB" id="5171752at2"/>
<dbReference type="CDD" id="cd06267">
    <property type="entry name" value="PBP1_LacI_sugar_binding-like"/>
    <property type="match status" value="1"/>
</dbReference>
<reference evidence="6 7" key="1">
    <citation type="submission" date="2017-03" db="EMBL/GenBank/DDBJ databases">
        <title>Foreign affairs: Plasmid Transfer between Roseobacters and Rhizobia.</title>
        <authorList>
            <person name="Bartling P."/>
            <person name="Bunk B."/>
            <person name="Overmann J."/>
            <person name="Brinkmann H."/>
            <person name="Petersen J."/>
        </authorList>
    </citation>
    <scope>NUCLEOTIDE SEQUENCE [LARGE SCALE GENOMIC DNA]</scope>
    <source>
        <strain evidence="6 7">MACL11</strain>
    </source>
</reference>
<keyword evidence="4" id="KW-0804">Transcription</keyword>
<evidence type="ECO:0000256" key="4">
    <source>
        <dbReference type="ARBA" id="ARBA00023163"/>
    </source>
</evidence>
<dbReference type="InterPro" id="IPR028082">
    <property type="entry name" value="Peripla_BP_I"/>
</dbReference>
<dbReference type="PANTHER" id="PTHR30146:SF148">
    <property type="entry name" value="HTH-TYPE TRANSCRIPTIONAL REPRESSOR PURR-RELATED"/>
    <property type="match status" value="1"/>
</dbReference>
<keyword evidence="3" id="KW-0238">DNA-binding</keyword>
<dbReference type="Pfam" id="PF00356">
    <property type="entry name" value="LacI"/>
    <property type="match status" value="1"/>
</dbReference>
<dbReference type="SUPFAM" id="SSF47413">
    <property type="entry name" value="lambda repressor-like DNA-binding domains"/>
    <property type="match status" value="1"/>
</dbReference>
<dbReference type="Gene3D" id="1.10.260.40">
    <property type="entry name" value="lambda repressor-like DNA-binding domains"/>
    <property type="match status" value="1"/>
</dbReference>
<evidence type="ECO:0000256" key="3">
    <source>
        <dbReference type="ARBA" id="ARBA00023125"/>
    </source>
</evidence>
<evidence type="ECO:0000256" key="2">
    <source>
        <dbReference type="ARBA" id="ARBA00023015"/>
    </source>
</evidence>
<dbReference type="PANTHER" id="PTHR30146">
    <property type="entry name" value="LACI-RELATED TRANSCRIPTIONAL REPRESSOR"/>
    <property type="match status" value="1"/>
</dbReference>
<dbReference type="GO" id="GO:0000976">
    <property type="term" value="F:transcription cis-regulatory region binding"/>
    <property type="evidence" value="ECO:0007669"/>
    <property type="project" value="TreeGrafter"/>
</dbReference>
<sequence>MTLTGPKRARRVTQSDVAAMAGVSTAVVSAVISPKPGKTIRVGEEAEKRVRAAMEALGYAPNIVAQSLARGRRNIIGVFTYEAMFPSDRENFFYPFLLGIERGAMKLGQDLLLFTSSSLDTGPRSIFPSGTNRMGVADGAVLLGEEPDKSELKRLHDTGFPFVTIGRREAEGAEIDWVAADYASAVSDVVERCAALGHKKMLFLGGTEVREQHADREAGFRKSAAEGLTLAVERLEPAAIDTEKVSAWLGAGVTVFLTETFSHAVALERQIAATGGSVPGTASIVALAAPMLDPAGVERWTRISIPREEMGERAVRNLIARIGDPEHDIMRTTLPCGYVPGATLQAI</sequence>
<feature type="domain" description="HTH lacI-type" evidence="5">
    <location>
        <begin position="12"/>
        <end position="70"/>
    </location>
</feature>
<evidence type="ECO:0000256" key="1">
    <source>
        <dbReference type="ARBA" id="ARBA00022491"/>
    </source>
</evidence>
<dbReference type="InterPro" id="IPR046335">
    <property type="entry name" value="LacI/GalR-like_sensor"/>
</dbReference>
<name>A0A1U9Z178_9HYPH</name>
<gene>
    <name evidence="6" type="primary">ccpA_6</name>
    <name evidence="6" type="ORF">Mame_02105</name>
</gene>
<keyword evidence="7" id="KW-1185">Reference proteome</keyword>
<accession>A0A1U9Z178</accession>
<evidence type="ECO:0000313" key="6">
    <source>
        <dbReference type="EMBL" id="AQZ51443.1"/>
    </source>
</evidence>